<dbReference type="GO" id="GO:0005874">
    <property type="term" value="C:microtubule"/>
    <property type="evidence" value="ECO:0007669"/>
    <property type="project" value="UniProtKB-KW"/>
</dbReference>
<feature type="region of interest" description="Disordered" evidence="6">
    <location>
        <begin position="93"/>
        <end position="125"/>
    </location>
</feature>
<dbReference type="GO" id="GO:0000278">
    <property type="term" value="P:mitotic cell cycle"/>
    <property type="evidence" value="ECO:0007669"/>
    <property type="project" value="TreeGrafter"/>
</dbReference>
<feature type="compositionally biased region" description="Low complexity" evidence="6">
    <location>
        <begin position="111"/>
        <end position="125"/>
    </location>
</feature>
<evidence type="ECO:0000256" key="1">
    <source>
        <dbReference type="ARBA" id="ARBA00010337"/>
    </source>
</evidence>
<evidence type="ECO:0000256" key="4">
    <source>
        <dbReference type="ARBA" id="ARBA00023212"/>
    </source>
</evidence>
<evidence type="ECO:0000256" key="6">
    <source>
        <dbReference type="SAM" id="MobiDB-lite"/>
    </source>
</evidence>
<keyword evidence="2 5" id="KW-0963">Cytoplasm</keyword>
<evidence type="ECO:0000259" key="7">
    <source>
        <dbReference type="Pfam" id="PF04130"/>
    </source>
</evidence>
<dbReference type="GO" id="GO:0000930">
    <property type="term" value="C:gamma-tubulin complex"/>
    <property type="evidence" value="ECO:0007669"/>
    <property type="project" value="TreeGrafter"/>
</dbReference>
<evidence type="ECO:0000256" key="5">
    <source>
        <dbReference type="RuleBase" id="RU363050"/>
    </source>
</evidence>
<keyword evidence="3 5" id="KW-0493">Microtubule</keyword>
<name>A0A7S3HQE5_9STRA</name>
<dbReference type="GO" id="GO:0051225">
    <property type="term" value="P:spindle assembly"/>
    <property type="evidence" value="ECO:0007669"/>
    <property type="project" value="TreeGrafter"/>
</dbReference>
<dbReference type="GO" id="GO:0007020">
    <property type="term" value="P:microtubule nucleation"/>
    <property type="evidence" value="ECO:0007669"/>
    <property type="project" value="InterPro"/>
</dbReference>
<dbReference type="PANTHER" id="PTHR19302:SF13">
    <property type="entry name" value="GAMMA-TUBULIN COMPLEX COMPONENT 2"/>
    <property type="match status" value="1"/>
</dbReference>
<dbReference type="InterPro" id="IPR040457">
    <property type="entry name" value="GCP_C"/>
</dbReference>
<dbReference type="InterPro" id="IPR007259">
    <property type="entry name" value="GCP"/>
</dbReference>
<dbReference type="InterPro" id="IPR042241">
    <property type="entry name" value="GCP_C_sf"/>
</dbReference>
<accession>A0A7S3HQE5</accession>
<reference evidence="8" key="1">
    <citation type="submission" date="2021-01" db="EMBL/GenBank/DDBJ databases">
        <authorList>
            <person name="Corre E."/>
            <person name="Pelletier E."/>
            <person name="Niang G."/>
            <person name="Scheremetjew M."/>
            <person name="Finn R."/>
            <person name="Kale V."/>
            <person name="Holt S."/>
            <person name="Cochrane G."/>
            <person name="Meng A."/>
            <person name="Brown T."/>
            <person name="Cohen L."/>
        </authorList>
    </citation>
    <scope>NUCLEOTIDE SEQUENCE</scope>
    <source>
        <strain evidence="8">CCAP 955/1</strain>
    </source>
</reference>
<comment type="similarity">
    <text evidence="1 5">Belongs to the TUBGCP family.</text>
</comment>
<dbReference type="AlphaFoldDB" id="A0A7S3HQE5"/>
<feature type="domain" description="Gamma tubulin complex component C-terminal" evidence="7">
    <location>
        <begin position="1"/>
        <end position="192"/>
    </location>
</feature>
<dbReference type="GO" id="GO:0043015">
    <property type="term" value="F:gamma-tubulin binding"/>
    <property type="evidence" value="ECO:0007669"/>
    <property type="project" value="InterPro"/>
</dbReference>
<comment type="subcellular location">
    <subcellularLocation>
        <location evidence="5">Cytoplasm</location>
        <location evidence="5">Cytoskeleton</location>
        <location evidence="5">Microtubule organizing center</location>
    </subcellularLocation>
</comment>
<dbReference type="PANTHER" id="PTHR19302">
    <property type="entry name" value="GAMMA TUBULIN COMPLEX PROTEIN"/>
    <property type="match status" value="1"/>
</dbReference>
<dbReference type="GO" id="GO:0051321">
    <property type="term" value="P:meiotic cell cycle"/>
    <property type="evidence" value="ECO:0007669"/>
    <property type="project" value="TreeGrafter"/>
</dbReference>
<dbReference type="Pfam" id="PF04130">
    <property type="entry name" value="GCP_C_terminal"/>
    <property type="match status" value="1"/>
</dbReference>
<evidence type="ECO:0000256" key="3">
    <source>
        <dbReference type="ARBA" id="ARBA00022701"/>
    </source>
</evidence>
<dbReference type="GO" id="GO:0051011">
    <property type="term" value="F:microtubule minus-end binding"/>
    <property type="evidence" value="ECO:0007669"/>
    <property type="project" value="TreeGrafter"/>
</dbReference>
<sequence>MRHRMLHFLQNFVYYMTLEVIGPRGHELEGLLDKAEDLDEVMELHERFLDTCLKECLLASQDLLKILTKIMTTCLLFADQMQRFTLDSVQGKDVGHASSGRVGTLRRSGAHSHASAAGEQAAQAQRQNRLRESAEFIQKESSHESFTRILNKFGETFDAQLKEFLDKLWTNNYRHHVQLSNLCVRLDYNGFYSSQFASNE</sequence>
<organism evidence="8">
    <name type="scientific">Spumella elongata</name>
    <dbReference type="NCBI Taxonomy" id="89044"/>
    <lineage>
        <taxon>Eukaryota</taxon>
        <taxon>Sar</taxon>
        <taxon>Stramenopiles</taxon>
        <taxon>Ochrophyta</taxon>
        <taxon>Chrysophyceae</taxon>
        <taxon>Chromulinales</taxon>
        <taxon>Chromulinaceae</taxon>
        <taxon>Spumella</taxon>
    </lineage>
</organism>
<keyword evidence="4 5" id="KW-0206">Cytoskeleton</keyword>
<evidence type="ECO:0000313" key="8">
    <source>
        <dbReference type="EMBL" id="CAE0301702.1"/>
    </source>
</evidence>
<protein>
    <recommendedName>
        <fullName evidence="5">Spindle pole body component</fullName>
    </recommendedName>
</protein>
<evidence type="ECO:0000256" key="2">
    <source>
        <dbReference type="ARBA" id="ARBA00022490"/>
    </source>
</evidence>
<dbReference type="Gene3D" id="1.20.120.1900">
    <property type="entry name" value="Gamma-tubulin complex, C-terminal domain"/>
    <property type="match status" value="1"/>
</dbReference>
<dbReference type="EMBL" id="HBIC01059581">
    <property type="protein sequence ID" value="CAE0301702.1"/>
    <property type="molecule type" value="Transcribed_RNA"/>
</dbReference>
<dbReference type="GO" id="GO:0000922">
    <property type="term" value="C:spindle pole"/>
    <property type="evidence" value="ECO:0007669"/>
    <property type="project" value="InterPro"/>
</dbReference>
<dbReference type="GO" id="GO:0031122">
    <property type="term" value="P:cytoplasmic microtubule organization"/>
    <property type="evidence" value="ECO:0007669"/>
    <property type="project" value="TreeGrafter"/>
</dbReference>
<proteinExistence type="inferred from homology"/>
<gene>
    <name evidence="8" type="ORF">SELO1098_LOCUS30558</name>
</gene>